<keyword evidence="2" id="KW-1185">Reference proteome</keyword>
<organism evidence="1 2">
    <name type="scientific">Vairimorpha necatrix</name>
    <dbReference type="NCBI Taxonomy" id="6039"/>
    <lineage>
        <taxon>Eukaryota</taxon>
        <taxon>Fungi</taxon>
        <taxon>Fungi incertae sedis</taxon>
        <taxon>Microsporidia</taxon>
        <taxon>Nosematidae</taxon>
        <taxon>Vairimorpha</taxon>
    </lineage>
</organism>
<reference evidence="1" key="1">
    <citation type="journal article" date="2024" name="BMC Genomics">
        <title>Functional annotation of a divergent genome using sequence and structure-based similarity.</title>
        <authorList>
            <person name="Svedberg D."/>
            <person name="Winiger R.R."/>
            <person name="Berg A."/>
            <person name="Sharma H."/>
            <person name="Tellgren-Roth C."/>
            <person name="Debrunner-Vossbrinck B.A."/>
            <person name="Vossbrinck C.R."/>
            <person name="Barandun J."/>
        </authorList>
    </citation>
    <scope>NUCLEOTIDE SEQUENCE</scope>
    <source>
        <strain evidence="1">Illinois isolate</strain>
    </source>
</reference>
<evidence type="ECO:0000313" key="1">
    <source>
        <dbReference type="EMBL" id="WUR03301.1"/>
    </source>
</evidence>
<sequence length="188" mass="22652">MNYTWRIFKYSKLIDNPSDTFSYCKQNIDSVSQTVMHSQFDSQGIKKTQWLHIFMESNRFIEIKIYNNSLEITLNIHNPPNIQITILEKLDNFKIFKMCLKGRVLAFKFVNICKRFQIVFFNDEEASVFFKKFNNLIDFENEDEKHTQTLRVKFLNLFVDEKLDEDFLESMKTNETKEELIKKFLQLI</sequence>
<dbReference type="GeneID" id="90541117"/>
<dbReference type="EMBL" id="CP142729">
    <property type="protein sequence ID" value="WUR03301.1"/>
    <property type="molecule type" value="Genomic_DNA"/>
</dbReference>
<proteinExistence type="predicted"/>
<dbReference type="RefSeq" id="XP_065329446.1">
    <property type="nucleotide sequence ID" value="XM_065473374.1"/>
</dbReference>
<dbReference type="KEGG" id="vnx:VNE69_04127"/>
<protein>
    <submittedName>
        <fullName evidence="1">Uncharacterized protein</fullName>
    </submittedName>
</protein>
<evidence type="ECO:0000313" key="2">
    <source>
        <dbReference type="Proteomes" id="UP001334084"/>
    </source>
</evidence>
<name>A0AAX4JBR5_9MICR</name>
<accession>A0AAX4JBR5</accession>
<dbReference type="AlphaFoldDB" id="A0AAX4JBR5"/>
<dbReference type="Proteomes" id="UP001334084">
    <property type="component" value="Chromosome 4"/>
</dbReference>
<gene>
    <name evidence="1" type="ORF">VNE69_04127</name>
</gene>